<sequence>MPPRLLGGLPAPARVPALAHVVHGTSEDATGPAWLTPRTSLAADIKGAKVYRSLAPVFRALGYDDADRALVSPLFHHLWAVVYEADWAYEAHQLAGAERPDPWWSAHFRTVLGTLGLLDATVEGHLVRLEEYFALETRLLATADSFDEEDLARAVRLRCSDIRAFVTVAAALTDRPWARELGALTGPLMAFVDLEDDLGSIREDAAAGTFNTYGLAVRRWGEADGRRWLDRTGSELLHETAAALSRVSPRTLRAARVLLGRPASDTAARRLKLAAHLPRRTLLGGLHSRLLHGTPTPFEPYWRLLDTPGDTT</sequence>
<protein>
    <recommendedName>
        <fullName evidence="3">Phytoene synthase</fullName>
    </recommendedName>
</protein>
<name>A0ABP9BN94_9ACTN</name>
<evidence type="ECO:0008006" key="3">
    <source>
        <dbReference type="Google" id="ProtNLM"/>
    </source>
</evidence>
<reference evidence="2" key="1">
    <citation type="journal article" date="2019" name="Int. J. Syst. Evol. Microbiol.">
        <title>The Global Catalogue of Microorganisms (GCM) 10K type strain sequencing project: providing services to taxonomists for standard genome sequencing and annotation.</title>
        <authorList>
            <consortium name="The Broad Institute Genomics Platform"/>
            <consortium name="The Broad Institute Genome Sequencing Center for Infectious Disease"/>
            <person name="Wu L."/>
            <person name="Ma J."/>
        </authorList>
    </citation>
    <scope>NUCLEOTIDE SEQUENCE [LARGE SCALE GENOMIC DNA]</scope>
    <source>
        <strain evidence="2">JCM 18324</strain>
    </source>
</reference>
<keyword evidence="2" id="KW-1185">Reference proteome</keyword>
<comment type="caution">
    <text evidence="1">The sequence shown here is derived from an EMBL/GenBank/DDBJ whole genome shotgun (WGS) entry which is preliminary data.</text>
</comment>
<evidence type="ECO:0000313" key="1">
    <source>
        <dbReference type="EMBL" id="GAA4796466.1"/>
    </source>
</evidence>
<dbReference type="Proteomes" id="UP001501147">
    <property type="component" value="Unassembled WGS sequence"/>
</dbReference>
<dbReference type="RefSeq" id="WP_345616354.1">
    <property type="nucleotide sequence ID" value="NZ_BAABJV010000028.1"/>
</dbReference>
<proteinExistence type="predicted"/>
<organism evidence="1 2">
    <name type="scientific">Streptomyces sanyensis</name>
    <dbReference type="NCBI Taxonomy" id="568869"/>
    <lineage>
        <taxon>Bacteria</taxon>
        <taxon>Bacillati</taxon>
        <taxon>Actinomycetota</taxon>
        <taxon>Actinomycetes</taxon>
        <taxon>Kitasatosporales</taxon>
        <taxon>Streptomycetaceae</taxon>
        <taxon>Streptomyces</taxon>
    </lineage>
</organism>
<evidence type="ECO:0000313" key="2">
    <source>
        <dbReference type="Proteomes" id="UP001501147"/>
    </source>
</evidence>
<gene>
    <name evidence="1" type="ORF">GCM10023329_56580</name>
</gene>
<accession>A0ABP9BN94</accession>
<dbReference type="EMBL" id="BAABJV010000028">
    <property type="protein sequence ID" value="GAA4796466.1"/>
    <property type="molecule type" value="Genomic_DNA"/>
</dbReference>